<feature type="domain" description="Pectinesterase catalytic" evidence="4">
    <location>
        <begin position="107"/>
        <end position="162"/>
    </location>
</feature>
<evidence type="ECO:0000256" key="1">
    <source>
        <dbReference type="ARBA" id="ARBA00005184"/>
    </source>
</evidence>
<evidence type="ECO:0000259" key="4">
    <source>
        <dbReference type="Pfam" id="PF01095"/>
    </source>
</evidence>
<dbReference type="InterPro" id="IPR011050">
    <property type="entry name" value="Pectin_lyase_fold/virulence"/>
</dbReference>
<dbReference type="OMA" id="WIGASTW"/>
<reference evidence="5" key="1">
    <citation type="submission" date="2013-07" db="EMBL/GenBank/DDBJ databases">
        <title>The genome of Eucalyptus grandis.</title>
        <authorList>
            <person name="Schmutz J."/>
            <person name="Hayes R."/>
            <person name="Myburg A."/>
            <person name="Tuskan G."/>
            <person name="Grattapaglia D."/>
            <person name="Rokhsar D.S."/>
        </authorList>
    </citation>
    <scope>NUCLEOTIDE SEQUENCE</scope>
    <source>
        <tissue evidence="5">Leaf extractions</tissue>
    </source>
</reference>
<dbReference type="InParanoid" id="A0A059C4C5"/>
<dbReference type="EMBL" id="KK198757">
    <property type="protein sequence ID" value="KCW73021.1"/>
    <property type="molecule type" value="Genomic_DNA"/>
</dbReference>
<dbReference type="InterPro" id="IPR012334">
    <property type="entry name" value="Pectin_lyas_fold"/>
</dbReference>
<dbReference type="Gene3D" id="2.160.20.10">
    <property type="entry name" value="Single-stranded right-handed beta-helix, Pectin lyase-like"/>
    <property type="match status" value="2"/>
</dbReference>
<evidence type="ECO:0000256" key="3">
    <source>
        <dbReference type="ARBA" id="ARBA00023085"/>
    </source>
</evidence>
<dbReference type="AlphaFoldDB" id="A0A059C4C5"/>
<accession>A0A059C4C5</accession>
<dbReference type="GO" id="GO:0030599">
    <property type="term" value="F:pectinesterase activity"/>
    <property type="evidence" value="ECO:0007669"/>
    <property type="project" value="InterPro"/>
</dbReference>
<feature type="domain" description="Pectinesterase catalytic" evidence="4">
    <location>
        <begin position="1"/>
        <end position="106"/>
    </location>
</feature>
<comment type="pathway">
    <text evidence="1">Glycan metabolism; pectin degradation; 2-dehydro-3-deoxy-D-gluconate from pectin: step 1/5.</text>
</comment>
<proteinExistence type="predicted"/>
<keyword evidence="2" id="KW-0378">Hydrolase</keyword>
<dbReference type="PANTHER" id="PTHR31707">
    <property type="entry name" value="PECTINESTERASE"/>
    <property type="match status" value="1"/>
</dbReference>
<dbReference type="STRING" id="71139.A0A059C4C5"/>
<dbReference type="Gramene" id="KCW73021">
    <property type="protein sequence ID" value="KCW73021"/>
    <property type="gene ID" value="EUGRSUZ_E01455"/>
</dbReference>
<dbReference type="Pfam" id="PF01095">
    <property type="entry name" value="Pectinesterase"/>
    <property type="match status" value="2"/>
</dbReference>
<dbReference type="UniPathway" id="UPA00545">
    <property type="reaction ID" value="UER00823"/>
</dbReference>
<name>A0A059C4C5_EUCGR</name>
<gene>
    <name evidence="5" type="ORF">EUGRSUZ_E01455</name>
</gene>
<sequence>MFVGDGIGKTIITGSRSMGGGSTTFKSATVAVIGDGFIAWDVTFRNTVGAANHQAVALRSGFDLSVFYKCNFEGYKDTFYVHSERQFYRECKIYGMVDFIFGNTTVMEWSGNFALKTLFYAEYMNIGPGSSTKNRMKWGGYQIITCASEASKFTVGSFIAGNSWLPATSVPFTSGL</sequence>
<evidence type="ECO:0000256" key="2">
    <source>
        <dbReference type="ARBA" id="ARBA00022801"/>
    </source>
</evidence>
<dbReference type="GO" id="GO:0042545">
    <property type="term" value="P:cell wall modification"/>
    <property type="evidence" value="ECO:0007669"/>
    <property type="project" value="InterPro"/>
</dbReference>
<dbReference type="SUPFAM" id="SSF51126">
    <property type="entry name" value="Pectin lyase-like"/>
    <property type="match status" value="1"/>
</dbReference>
<evidence type="ECO:0000313" key="5">
    <source>
        <dbReference type="EMBL" id="KCW73021.1"/>
    </source>
</evidence>
<dbReference type="InterPro" id="IPR000070">
    <property type="entry name" value="Pectinesterase_cat"/>
</dbReference>
<organism evidence="5">
    <name type="scientific">Eucalyptus grandis</name>
    <name type="common">Flooded gum</name>
    <dbReference type="NCBI Taxonomy" id="71139"/>
    <lineage>
        <taxon>Eukaryota</taxon>
        <taxon>Viridiplantae</taxon>
        <taxon>Streptophyta</taxon>
        <taxon>Embryophyta</taxon>
        <taxon>Tracheophyta</taxon>
        <taxon>Spermatophyta</taxon>
        <taxon>Magnoliopsida</taxon>
        <taxon>eudicotyledons</taxon>
        <taxon>Gunneridae</taxon>
        <taxon>Pentapetalae</taxon>
        <taxon>rosids</taxon>
        <taxon>malvids</taxon>
        <taxon>Myrtales</taxon>
        <taxon>Myrtaceae</taxon>
        <taxon>Myrtoideae</taxon>
        <taxon>Eucalypteae</taxon>
        <taxon>Eucalyptus</taxon>
    </lineage>
</organism>
<protein>
    <recommendedName>
        <fullName evidence="4">Pectinesterase catalytic domain-containing protein</fullName>
    </recommendedName>
</protein>
<dbReference type="GO" id="GO:0045490">
    <property type="term" value="P:pectin catabolic process"/>
    <property type="evidence" value="ECO:0007669"/>
    <property type="project" value="UniProtKB-UniPathway"/>
</dbReference>
<keyword evidence="3" id="KW-0063">Aspartyl esterase</keyword>